<evidence type="ECO:0000256" key="1">
    <source>
        <dbReference type="ARBA" id="ARBA00006484"/>
    </source>
</evidence>
<dbReference type="EMBL" id="SODU01000005">
    <property type="protein sequence ID" value="TDW81879.1"/>
    <property type="molecule type" value="Genomic_DNA"/>
</dbReference>
<dbReference type="Proteomes" id="UP000295060">
    <property type="component" value="Unassembled WGS sequence"/>
</dbReference>
<gene>
    <name evidence="3" type="ORF">EV137_7889</name>
</gene>
<dbReference type="PANTHER" id="PTHR24320">
    <property type="entry name" value="RETINOL DEHYDROGENASE"/>
    <property type="match status" value="1"/>
</dbReference>
<reference evidence="3 4" key="1">
    <citation type="submission" date="2019-03" db="EMBL/GenBank/DDBJ databases">
        <title>Genomic Encyclopedia of Type Strains, Phase III (KMG-III): the genomes of soil and plant-associated and newly described type strains.</title>
        <authorList>
            <person name="Whitman W."/>
        </authorList>
    </citation>
    <scope>NUCLEOTIDE SEQUENCE [LARGE SCALE GENOMIC DNA]</scope>
    <source>
        <strain evidence="3 4">VKMAc-2574</strain>
    </source>
</reference>
<name>A0ABY2F5V2_9ACTN</name>
<dbReference type="Gene3D" id="3.40.50.720">
    <property type="entry name" value="NAD(P)-binding Rossmann-like Domain"/>
    <property type="match status" value="1"/>
</dbReference>
<sequence>MTAQNASWIITGPTSGIGRRTALELAAYGTVVLVGRDPVKLTVVEQQIEASGGHAVPVVADFSDIESVRRAAEEIVALDLPITGVLNNAGVFPLESRTSPQGWDLTYATNHLGPFAFTEALAPHLPDGANVVFVCSGVEDPERRPAVMAGFRGARYLSAEASARGEWKPGGASRQGLDAYATSKQGNLATVLAFAREMPRLRFNAVEPGFSPGSGLGRDAGRVLVFVSRYVLSPLAPMIKYWSTPKRAARVITDVLTADSDASGVYYDERGKPMLGSTQVRDPAFSDRVVAETRALLATIPSTR</sequence>
<organism evidence="3 4">
    <name type="scientific">Kribbella pratensis</name>
    <dbReference type="NCBI Taxonomy" id="2512112"/>
    <lineage>
        <taxon>Bacteria</taxon>
        <taxon>Bacillati</taxon>
        <taxon>Actinomycetota</taxon>
        <taxon>Actinomycetes</taxon>
        <taxon>Propionibacteriales</taxon>
        <taxon>Kribbellaceae</taxon>
        <taxon>Kribbella</taxon>
    </lineage>
</organism>
<proteinExistence type="inferred from homology"/>
<keyword evidence="2" id="KW-0560">Oxidoreductase</keyword>
<protein>
    <submittedName>
        <fullName evidence="3">NAD(P)-dependent dehydrogenase (Short-subunit alcohol dehydrogenase family)</fullName>
    </submittedName>
</protein>
<evidence type="ECO:0000313" key="4">
    <source>
        <dbReference type="Proteomes" id="UP000295060"/>
    </source>
</evidence>
<accession>A0ABY2F5V2</accession>
<dbReference type="InterPro" id="IPR002347">
    <property type="entry name" value="SDR_fam"/>
</dbReference>
<dbReference type="RefSeq" id="WP_134133174.1">
    <property type="nucleotide sequence ID" value="NZ_SODU01000005.1"/>
</dbReference>
<comment type="similarity">
    <text evidence="1">Belongs to the short-chain dehydrogenases/reductases (SDR) family.</text>
</comment>
<evidence type="ECO:0000313" key="3">
    <source>
        <dbReference type="EMBL" id="TDW81879.1"/>
    </source>
</evidence>
<dbReference type="Pfam" id="PF00106">
    <property type="entry name" value="adh_short"/>
    <property type="match status" value="1"/>
</dbReference>
<dbReference type="SUPFAM" id="SSF51735">
    <property type="entry name" value="NAD(P)-binding Rossmann-fold domains"/>
    <property type="match status" value="1"/>
</dbReference>
<dbReference type="PANTHER" id="PTHR24320:SF148">
    <property type="entry name" value="NAD(P)-BINDING ROSSMANN-FOLD SUPERFAMILY PROTEIN"/>
    <property type="match status" value="1"/>
</dbReference>
<comment type="caution">
    <text evidence="3">The sequence shown here is derived from an EMBL/GenBank/DDBJ whole genome shotgun (WGS) entry which is preliminary data.</text>
</comment>
<dbReference type="PRINTS" id="PR00081">
    <property type="entry name" value="GDHRDH"/>
</dbReference>
<evidence type="ECO:0000256" key="2">
    <source>
        <dbReference type="ARBA" id="ARBA00023002"/>
    </source>
</evidence>
<keyword evidence="4" id="KW-1185">Reference proteome</keyword>
<dbReference type="InterPro" id="IPR036291">
    <property type="entry name" value="NAD(P)-bd_dom_sf"/>
</dbReference>